<dbReference type="CDD" id="cd04590">
    <property type="entry name" value="CBS_pair_CorC_HlyC_assoc"/>
    <property type="match status" value="1"/>
</dbReference>
<dbReference type="PROSITE" id="PS51371">
    <property type="entry name" value="CBS"/>
    <property type="match status" value="1"/>
</dbReference>
<keyword evidence="13" id="KW-1185">Reference proteome</keyword>
<evidence type="ECO:0000256" key="7">
    <source>
        <dbReference type="PROSITE-ProRule" id="PRU00703"/>
    </source>
</evidence>
<evidence type="ECO:0000256" key="5">
    <source>
        <dbReference type="ARBA" id="ARBA00022989"/>
    </source>
</evidence>
<keyword evidence="4" id="KW-0677">Repeat</keyword>
<dbReference type="InterPro" id="IPR051676">
    <property type="entry name" value="UPF0053_domain"/>
</dbReference>
<dbReference type="Pfam" id="PF01595">
    <property type="entry name" value="CNNM"/>
    <property type="match status" value="1"/>
</dbReference>
<dbReference type="PROSITE" id="PS51846">
    <property type="entry name" value="CNNM"/>
    <property type="match status" value="1"/>
</dbReference>
<evidence type="ECO:0000256" key="4">
    <source>
        <dbReference type="ARBA" id="ARBA00022737"/>
    </source>
</evidence>
<feature type="transmembrane region" description="Helical" evidence="9">
    <location>
        <begin position="95"/>
        <end position="114"/>
    </location>
</feature>
<dbReference type="RefSeq" id="WP_275032877.1">
    <property type="nucleotide sequence ID" value="NZ_CP118615.1"/>
</dbReference>
<sequence>MVELLLGAGLLLGNGFFVGSEFALIASRRTVIEPLAATSRRARWALAAMNQIPLMIAGAQLGITVCSLGLGAIAEPALAHLLEPVFHAAGLPERAIHPVAFVLALGVVVFLHTVVGEMVPKNITLAGPEPSALWLGPAMLAFCVATKPLLLAMKWASRRVLGIWRIEATDAVKTVFTAEELTGLVSQARTEGLLGSVQHARLTGALALHTRTAADALQPWSTVTTVAEDVSPASLEVLATRTGRSRFPVVQRSTRRVLGFVHVKDVLGYAGASRRAPVPAEVYRPLAVVPPDRTLADLLLAMRRERRHMVLVSDGRRPLGVVTLDDVLTAIVGGVPHTVGVQPVVRA</sequence>
<dbReference type="SMART" id="SM00116">
    <property type="entry name" value="CBS"/>
    <property type="match status" value="2"/>
</dbReference>
<reference evidence="12 13" key="1">
    <citation type="submission" date="2023-02" db="EMBL/GenBank/DDBJ databases">
        <authorList>
            <person name="Mo P."/>
        </authorList>
    </citation>
    <scope>NUCLEOTIDE SEQUENCE [LARGE SCALE GENOMIC DNA]</scope>
    <source>
        <strain evidence="12 13">HUAS 3</strain>
    </source>
</reference>
<keyword evidence="3 8" id="KW-0812">Transmembrane</keyword>
<name>A0ABY7ZVN2_9ACTN</name>
<evidence type="ECO:0000256" key="1">
    <source>
        <dbReference type="ARBA" id="ARBA00004651"/>
    </source>
</evidence>
<feature type="domain" description="CBS" evidence="10">
    <location>
        <begin position="282"/>
        <end position="339"/>
    </location>
</feature>
<feature type="transmembrane region" description="Helical" evidence="9">
    <location>
        <begin position="54"/>
        <end position="74"/>
    </location>
</feature>
<evidence type="ECO:0000256" key="8">
    <source>
        <dbReference type="PROSITE-ProRule" id="PRU01193"/>
    </source>
</evidence>
<keyword evidence="7" id="KW-0129">CBS domain</keyword>
<keyword evidence="5 8" id="KW-1133">Transmembrane helix</keyword>
<dbReference type="PANTHER" id="PTHR43099">
    <property type="entry name" value="UPF0053 PROTEIN YRKA"/>
    <property type="match status" value="1"/>
</dbReference>
<comment type="subcellular location">
    <subcellularLocation>
        <location evidence="1">Cell membrane</location>
        <topology evidence="1">Multi-pass membrane protein</topology>
    </subcellularLocation>
</comment>
<evidence type="ECO:0000313" key="13">
    <source>
        <dbReference type="Proteomes" id="UP001219605"/>
    </source>
</evidence>
<evidence type="ECO:0000313" key="12">
    <source>
        <dbReference type="EMBL" id="WDZ86093.1"/>
    </source>
</evidence>
<dbReference type="Proteomes" id="UP001219605">
    <property type="component" value="Chromosome"/>
</dbReference>
<keyword evidence="6 8" id="KW-0472">Membrane</keyword>
<proteinExistence type="predicted"/>
<dbReference type="InterPro" id="IPR000644">
    <property type="entry name" value="CBS_dom"/>
</dbReference>
<keyword evidence="2" id="KW-1003">Cell membrane</keyword>
<dbReference type="InterPro" id="IPR002550">
    <property type="entry name" value="CNNM"/>
</dbReference>
<organism evidence="12 13">
    <name type="scientific">Micromonospora cathayae</name>
    <dbReference type="NCBI Taxonomy" id="3028804"/>
    <lineage>
        <taxon>Bacteria</taxon>
        <taxon>Bacillati</taxon>
        <taxon>Actinomycetota</taxon>
        <taxon>Actinomycetes</taxon>
        <taxon>Micromonosporales</taxon>
        <taxon>Micromonosporaceae</taxon>
        <taxon>Micromonospora</taxon>
    </lineage>
</organism>
<feature type="domain" description="CNNM transmembrane" evidence="11">
    <location>
        <begin position="1"/>
        <end position="206"/>
    </location>
</feature>
<dbReference type="InterPro" id="IPR046342">
    <property type="entry name" value="CBS_dom_sf"/>
</dbReference>
<dbReference type="EMBL" id="CP118615">
    <property type="protein sequence ID" value="WDZ86093.1"/>
    <property type="molecule type" value="Genomic_DNA"/>
</dbReference>
<evidence type="ECO:0000259" key="10">
    <source>
        <dbReference type="PROSITE" id="PS51371"/>
    </source>
</evidence>
<gene>
    <name evidence="12" type="ORF">PVK37_06630</name>
</gene>
<protein>
    <submittedName>
        <fullName evidence="12">Hemolysin family protein</fullName>
    </submittedName>
</protein>
<evidence type="ECO:0000259" key="11">
    <source>
        <dbReference type="PROSITE" id="PS51846"/>
    </source>
</evidence>
<dbReference type="InterPro" id="IPR044751">
    <property type="entry name" value="Ion_transp-like_CBS"/>
</dbReference>
<evidence type="ECO:0000256" key="2">
    <source>
        <dbReference type="ARBA" id="ARBA00022475"/>
    </source>
</evidence>
<evidence type="ECO:0000256" key="9">
    <source>
        <dbReference type="SAM" id="Phobius"/>
    </source>
</evidence>
<evidence type="ECO:0000256" key="6">
    <source>
        <dbReference type="ARBA" id="ARBA00023136"/>
    </source>
</evidence>
<evidence type="ECO:0000256" key="3">
    <source>
        <dbReference type="ARBA" id="ARBA00022692"/>
    </source>
</evidence>
<dbReference type="PANTHER" id="PTHR43099:SF5">
    <property type="entry name" value="HLYC_CORC FAMILY TRANSPORTER"/>
    <property type="match status" value="1"/>
</dbReference>
<dbReference type="Gene3D" id="3.10.580.10">
    <property type="entry name" value="CBS-domain"/>
    <property type="match status" value="1"/>
</dbReference>
<accession>A0ABY7ZVN2</accession>
<dbReference type="Pfam" id="PF00571">
    <property type="entry name" value="CBS"/>
    <property type="match status" value="1"/>
</dbReference>
<dbReference type="SUPFAM" id="SSF54631">
    <property type="entry name" value="CBS-domain pair"/>
    <property type="match status" value="1"/>
</dbReference>